<dbReference type="Pfam" id="PF14368">
    <property type="entry name" value="LTP_2"/>
    <property type="match status" value="1"/>
</dbReference>
<dbReference type="Proteomes" id="UP001293254">
    <property type="component" value="Unassembled WGS sequence"/>
</dbReference>
<accession>A0AAE1XMD5</accession>
<dbReference type="InterPro" id="IPR016140">
    <property type="entry name" value="Bifunc_inhib/LTP/seed_store"/>
</dbReference>
<organism evidence="3 4">
    <name type="scientific">Sesamum alatum</name>
    <dbReference type="NCBI Taxonomy" id="300844"/>
    <lineage>
        <taxon>Eukaryota</taxon>
        <taxon>Viridiplantae</taxon>
        <taxon>Streptophyta</taxon>
        <taxon>Embryophyta</taxon>
        <taxon>Tracheophyta</taxon>
        <taxon>Spermatophyta</taxon>
        <taxon>Magnoliopsida</taxon>
        <taxon>eudicotyledons</taxon>
        <taxon>Gunneridae</taxon>
        <taxon>Pentapetalae</taxon>
        <taxon>asterids</taxon>
        <taxon>lamiids</taxon>
        <taxon>Lamiales</taxon>
        <taxon>Pedaliaceae</taxon>
        <taxon>Sesamum</taxon>
    </lineage>
</organism>
<dbReference type="AlphaFoldDB" id="A0AAE1XMD5"/>
<reference evidence="3" key="1">
    <citation type="submission" date="2020-06" db="EMBL/GenBank/DDBJ databases">
        <authorList>
            <person name="Li T."/>
            <person name="Hu X."/>
            <person name="Zhang T."/>
            <person name="Song X."/>
            <person name="Zhang H."/>
            <person name="Dai N."/>
            <person name="Sheng W."/>
            <person name="Hou X."/>
            <person name="Wei L."/>
        </authorList>
    </citation>
    <scope>NUCLEOTIDE SEQUENCE</scope>
    <source>
        <strain evidence="3">3651</strain>
        <tissue evidence="3">Leaf</tissue>
    </source>
</reference>
<sequence>MAVPSNHIGVVLILVVMAIDLCSAVGQYPPPPASGFKQRWTDTVDFLKHCAIYMHKYSPRFRKPSAKCCTSARKVDISLFCMILWVPDIAKIFKPSKVASVASHCGIPLRPRTRCGSKSSSVS</sequence>
<dbReference type="SUPFAM" id="SSF47699">
    <property type="entry name" value="Bifunctional inhibitor/lipid-transfer protein/seed storage 2S albumin"/>
    <property type="match status" value="1"/>
</dbReference>
<gene>
    <name evidence="3" type="ORF">Salat_2864800</name>
</gene>
<dbReference type="PANTHER" id="PTHR33286:SF1">
    <property type="entry name" value="OS01G0800600 PROTEIN"/>
    <property type="match status" value="1"/>
</dbReference>
<keyword evidence="1" id="KW-0732">Signal</keyword>
<comment type="caution">
    <text evidence="3">The sequence shown here is derived from an EMBL/GenBank/DDBJ whole genome shotgun (WGS) entry which is preliminary data.</text>
</comment>
<dbReference type="EMBL" id="JACGWO010000012">
    <property type="protein sequence ID" value="KAK4414518.1"/>
    <property type="molecule type" value="Genomic_DNA"/>
</dbReference>
<name>A0AAE1XMD5_9LAMI</name>
<evidence type="ECO:0000313" key="4">
    <source>
        <dbReference type="Proteomes" id="UP001293254"/>
    </source>
</evidence>
<feature type="domain" description="Bifunctional inhibitor/plant lipid transfer protein/seed storage helical" evidence="2">
    <location>
        <begin position="31"/>
        <end position="115"/>
    </location>
</feature>
<feature type="signal peptide" evidence="1">
    <location>
        <begin position="1"/>
        <end position="24"/>
    </location>
</feature>
<evidence type="ECO:0000256" key="1">
    <source>
        <dbReference type="SAM" id="SignalP"/>
    </source>
</evidence>
<dbReference type="InterPro" id="IPR036312">
    <property type="entry name" value="Bifun_inhib/LTP/seed_sf"/>
</dbReference>
<protein>
    <recommendedName>
        <fullName evidence="2">Bifunctional inhibitor/plant lipid transfer protein/seed storage helical domain-containing protein</fullName>
    </recommendedName>
</protein>
<keyword evidence="4" id="KW-1185">Reference proteome</keyword>
<evidence type="ECO:0000259" key="2">
    <source>
        <dbReference type="Pfam" id="PF14368"/>
    </source>
</evidence>
<dbReference type="Gene3D" id="1.10.110.10">
    <property type="entry name" value="Plant lipid-transfer and hydrophobic proteins"/>
    <property type="match status" value="1"/>
</dbReference>
<proteinExistence type="predicted"/>
<feature type="chain" id="PRO_5042111885" description="Bifunctional inhibitor/plant lipid transfer protein/seed storage helical domain-containing protein" evidence="1">
    <location>
        <begin position="25"/>
        <end position="123"/>
    </location>
</feature>
<reference evidence="3" key="2">
    <citation type="journal article" date="2024" name="Plant">
        <title>Genomic evolution and insights into agronomic trait innovations of Sesamum species.</title>
        <authorList>
            <person name="Miao H."/>
            <person name="Wang L."/>
            <person name="Qu L."/>
            <person name="Liu H."/>
            <person name="Sun Y."/>
            <person name="Le M."/>
            <person name="Wang Q."/>
            <person name="Wei S."/>
            <person name="Zheng Y."/>
            <person name="Lin W."/>
            <person name="Duan Y."/>
            <person name="Cao H."/>
            <person name="Xiong S."/>
            <person name="Wang X."/>
            <person name="Wei L."/>
            <person name="Li C."/>
            <person name="Ma Q."/>
            <person name="Ju M."/>
            <person name="Zhao R."/>
            <person name="Li G."/>
            <person name="Mu C."/>
            <person name="Tian Q."/>
            <person name="Mei H."/>
            <person name="Zhang T."/>
            <person name="Gao T."/>
            <person name="Zhang H."/>
        </authorList>
    </citation>
    <scope>NUCLEOTIDE SEQUENCE</scope>
    <source>
        <strain evidence="3">3651</strain>
    </source>
</reference>
<evidence type="ECO:0000313" key="3">
    <source>
        <dbReference type="EMBL" id="KAK4414518.1"/>
    </source>
</evidence>
<dbReference type="PANTHER" id="PTHR33286">
    <property type="entry name" value="BIFUNCTIONAL INHIBITOR/LIPID-TRANSFER PROTEIN/SEED STORAGE 2S ALBUMIN SUPERFAMILY PROTEIN"/>
    <property type="match status" value="1"/>
</dbReference>